<dbReference type="Proteomes" id="UP000515908">
    <property type="component" value="Chromosome 10"/>
</dbReference>
<comment type="similarity">
    <text evidence="1">Belongs to the prefoldin subunit beta family.</text>
</comment>
<dbReference type="GO" id="GO:0006457">
    <property type="term" value="P:protein folding"/>
    <property type="evidence" value="ECO:0007669"/>
    <property type="project" value="InterPro"/>
</dbReference>
<proteinExistence type="inferred from homology"/>
<reference evidence="3 4" key="1">
    <citation type="submission" date="2020-08" db="EMBL/GenBank/DDBJ databases">
        <authorList>
            <person name="Newling K."/>
            <person name="Davey J."/>
            <person name="Forrester S."/>
        </authorList>
    </citation>
    <scope>NUCLEOTIDE SEQUENCE [LARGE SCALE GENOMIC DNA]</scope>
    <source>
        <strain evidence="4">Crithidia deanei Carvalho (ATCC PRA-265)</strain>
    </source>
</reference>
<feature type="coiled-coil region" evidence="2">
    <location>
        <begin position="80"/>
        <end position="132"/>
    </location>
</feature>
<gene>
    <name evidence="3" type="ORF">ADEAN_000570600</name>
</gene>
<dbReference type="Pfam" id="PF01920">
    <property type="entry name" value="Prefoldin_2"/>
    <property type="match status" value="1"/>
</dbReference>
<dbReference type="GO" id="GO:0016272">
    <property type="term" value="C:prefoldin complex"/>
    <property type="evidence" value="ECO:0007669"/>
    <property type="project" value="InterPro"/>
</dbReference>
<dbReference type="VEuPathDB" id="TriTrypDB:ADEAN_000570600"/>
<feature type="coiled-coil region" evidence="2">
    <location>
        <begin position="3"/>
        <end position="33"/>
    </location>
</feature>
<name>A0A7G2CFA6_9TRYP</name>
<evidence type="ECO:0000313" key="3">
    <source>
        <dbReference type="EMBL" id="CAD2218219.1"/>
    </source>
</evidence>
<dbReference type="InterPro" id="IPR009053">
    <property type="entry name" value="Prefoldin"/>
</dbReference>
<protein>
    <submittedName>
        <fullName evidence="3">Prefoldin subunit, putative</fullName>
    </submittedName>
</protein>
<accession>A0A7G2CFA6</accession>
<evidence type="ECO:0000256" key="1">
    <source>
        <dbReference type="ARBA" id="ARBA00008045"/>
    </source>
</evidence>
<dbReference type="EMBL" id="LR877154">
    <property type="protein sequence ID" value="CAD2218219.1"/>
    <property type="molecule type" value="Genomic_DNA"/>
</dbReference>
<keyword evidence="2" id="KW-0175">Coiled coil</keyword>
<dbReference type="InterPro" id="IPR002777">
    <property type="entry name" value="PFD_beta-like"/>
</dbReference>
<dbReference type="AlphaFoldDB" id="A0A7G2CFA6"/>
<sequence length="150" mass="17539">MSKEDNQAAVMELQEKQRAYQEQQQTVDNLLGTIRRIANRQIQSRTEARRATLTLAELTQLQPTHKVYYGVGRVYMSTTVNDMIAEQSAIKERNEAEEEKLKAEKQRATEMAEQEKKELARLESEYAVLANTVRNMFMQMQQQQQQQKKN</sequence>
<dbReference type="Gene3D" id="1.10.287.370">
    <property type="match status" value="1"/>
</dbReference>
<keyword evidence="4" id="KW-1185">Reference proteome</keyword>
<dbReference type="SUPFAM" id="SSF46579">
    <property type="entry name" value="Prefoldin"/>
    <property type="match status" value="1"/>
</dbReference>
<evidence type="ECO:0000313" key="4">
    <source>
        <dbReference type="Proteomes" id="UP000515908"/>
    </source>
</evidence>
<evidence type="ECO:0000256" key="2">
    <source>
        <dbReference type="SAM" id="Coils"/>
    </source>
</evidence>
<dbReference type="GO" id="GO:0051082">
    <property type="term" value="F:unfolded protein binding"/>
    <property type="evidence" value="ECO:0007669"/>
    <property type="project" value="InterPro"/>
</dbReference>
<organism evidence="3 4">
    <name type="scientific">Angomonas deanei</name>
    <dbReference type="NCBI Taxonomy" id="59799"/>
    <lineage>
        <taxon>Eukaryota</taxon>
        <taxon>Discoba</taxon>
        <taxon>Euglenozoa</taxon>
        <taxon>Kinetoplastea</taxon>
        <taxon>Metakinetoplastina</taxon>
        <taxon>Trypanosomatida</taxon>
        <taxon>Trypanosomatidae</taxon>
        <taxon>Strigomonadinae</taxon>
        <taxon>Angomonas</taxon>
    </lineage>
</organism>